<dbReference type="InterPro" id="IPR008948">
    <property type="entry name" value="L-Aspartase-like"/>
</dbReference>
<dbReference type="EMBL" id="PFBZ01000182">
    <property type="protein sequence ID" value="PIT86256.1"/>
    <property type="molecule type" value="Genomic_DNA"/>
</dbReference>
<evidence type="ECO:0008006" key="9">
    <source>
        <dbReference type="Google" id="ProtNLM"/>
    </source>
</evidence>
<dbReference type="SUPFAM" id="SSF56784">
    <property type="entry name" value="HAD-like"/>
    <property type="match status" value="1"/>
</dbReference>
<dbReference type="PANTHER" id="PTHR43411">
    <property type="entry name" value="ADENYLOSUCCINATE LYASE"/>
    <property type="match status" value="1"/>
</dbReference>
<feature type="non-terminal residue" evidence="7">
    <location>
        <position position="1"/>
    </location>
</feature>
<sequence>FDVDNTLYQTNQAFTLTLRQAVEHLHMAGKQVSFPPPETLQEVKKRNLSFEDMFQELFVDAADEVLRVYREIAPGVPYEPVQGAHDAVATLKKQGIVMGLVTNRVRMLEERLIQANFVGSDFVCMSMPAKSSFAKPHPRAFEEALQILEEKGIGPHEVVMCGDHLDDYYAATGRGLSFVAIVQGDTTREEFLAAGVPEYLIREHLGDISEVIATVNKSNAYKRSVYNTSAIDTRYAEQTAVLQPYFSEFAFHKYRVMVEVEHVIALSTFSNGLVVRRLEESEIIFLRRLYQRFSEKDALHIIDYDHVGRRGIGPVEHDTKACELWIQEKLEGTTLADISEKVHLFVTSEDIRNLAWKSMLRDALEHVFVPEFLGITGQLKQLAITHAYDPVMGRTHMQPASPTTFGKIFGTYLVRLTRALNRLGSVKVYGKINGAVGNYNSFVAAYTHINWCDYSKYLTAQLGFYCELWTDQRGPVRDMVEVFQALQEAGAVMRDLAQDMSLYGSLNTIYFTKVESHVGSSVMPHKVNPWFAEVAEGAIKKANALISLFATDLDVSRLQRDLSDHELERGYGDACAYLYIAMHHLAIGLAMIRPNTVYARQELVAHPEIMTEAIQTILRKHGHAAAYETVKARTRGISLSFEDLKQFVSELAVEEYVKQDIISILLPERYIGLSGQLALDAVAYYDSIYSSK</sequence>
<evidence type="ECO:0000259" key="5">
    <source>
        <dbReference type="Pfam" id="PF00206"/>
    </source>
</evidence>
<dbReference type="InterPro" id="IPR023214">
    <property type="entry name" value="HAD_sf"/>
</dbReference>
<dbReference type="AlphaFoldDB" id="A0A2M6W0D7"/>
<dbReference type="Pfam" id="PF00206">
    <property type="entry name" value="Lyase_1"/>
    <property type="match status" value="1"/>
</dbReference>
<dbReference type="InterPro" id="IPR013539">
    <property type="entry name" value="PurB_C"/>
</dbReference>
<accession>A0A2M6W0D7</accession>
<dbReference type="InterPro" id="IPR036412">
    <property type="entry name" value="HAD-like_sf"/>
</dbReference>
<comment type="function">
    <text evidence="4">Catalyzes two reactions in de novo purine nucleotide biosynthesis. Catalyzes the breakdown of 5-aminoimidazole- (N-succinylocarboxamide) ribotide (SAICAR or 2-[5-amino-1-(5-phospho-beta-D-ribosyl)imidazole-4-carboxamido]succinate) to 5-aminoimidazole-4-carboxamide ribotide (AICAR or 5-amino-1-(5-phospho-beta-D-ribosyl)imidazole-4-carboxamide) and fumarate, and of adenylosuccinate (ADS or N(6)-(1,2-dicarboxyethyl)-AMP) to adenosine monophosphate (AMP) and fumarate.</text>
</comment>
<dbReference type="InterPro" id="IPR022761">
    <property type="entry name" value="Fumarate_lyase_N"/>
</dbReference>
<dbReference type="Pfam" id="PF13419">
    <property type="entry name" value="HAD_2"/>
    <property type="match status" value="1"/>
</dbReference>
<evidence type="ECO:0000256" key="3">
    <source>
        <dbReference type="ARBA" id="ARBA00022755"/>
    </source>
</evidence>
<dbReference type="Proteomes" id="UP000229362">
    <property type="component" value="Unassembled WGS sequence"/>
</dbReference>
<dbReference type="Gene3D" id="1.10.275.10">
    <property type="entry name" value="Fumarase/aspartase (N-terminal domain)"/>
    <property type="match status" value="1"/>
</dbReference>
<dbReference type="InterPro" id="IPR047136">
    <property type="entry name" value="PurB_bact"/>
</dbReference>
<dbReference type="InterPro" id="IPR023198">
    <property type="entry name" value="PGP-like_dom2"/>
</dbReference>
<dbReference type="SUPFAM" id="SSF48557">
    <property type="entry name" value="L-aspartase-like"/>
    <property type="match status" value="1"/>
</dbReference>
<organism evidence="7 8">
    <name type="scientific">Candidatus Magasanikbacteria bacterium CG10_big_fil_rev_8_21_14_0_10_43_6</name>
    <dbReference type="NCBI Taxonomy" id="1974650"/>
    <lineage>
        <taxon>Bacteria</taxon>
        <taxon>Candidatus Magasanikiibacteriota</taxon>
    </lineage>
</organism>
<dbReference type="PROSITE" id="PS00163">
    <property type="entry name" value="FUMARATE_LYASES"/>
    <property type="match status" value="1"/>
</dbReference>
<dbReference type="Gene3D" id="3.40.50.1000">
    <property type="entry name" value="HAD superfamily/HAD-like"/>
    <property type="match status" value="1"/>
</dbReference>
<evidence type="ECO:0000313" key="8">
    <source>
        <dbReference type="Proteomes" id="UP000229362"/>
    </source>
</evidence>
<evidence type="ECO:0000256" key="4">
    <source>
        <dbReference type="ARBA" id="ARBA00025012"/>
    </source>
</evidence>
<dbReference type="InterPro" id="IPR024083">
    <property type="entry name" value="Fumarase/histidase_N"/>
</dbReference>
<protein>
    <recommendedName>
        <fullName evidence="9">Adenylosuccinate lyase</fullName>
    </recommendedName>
</protein>
<dbReference type="SFLD" id="SFLDG01129">
    <property type="entry name" value="C1.5:_HAD__Beta-PGM__Phosphata"/>
    <property type="match status" value="1"/>
</dbReference>
<proteinExistence type="predicted"/>
<dbReference type="PANTHER" id="PTHR43411:SF1">
    <property type="entry name" value="ADENYLOSUCCINATE LYASE"/>
    <property type="match status" value="1"/>
</dbReference>
<dbReference type="SFLD" id="SFLDS00003">
    <property type="entry name" value="Haloacid_Dehalogenase"/>
    <property type="match status" value="1"/>
</dbReference>
<keyword evidence="3" id="KW-0658">Purine biosynthesis</keyword>
<evidence type="ECO:0000256" key="2">
    <source>
        <dbReference type="ARBA" id="ARBA00004734"/>
    </source>
</evidence>
<dbReference type="Gene3D" id="1.10.150.240">
    <property type="entry name" value="Putative phosphatase, domain 2"/>
    <property type="match status" value="1"/>
</dbReference>
<evidence type="ECO:0000313" key="7">
    <source>
        <dbReference type="EMBL" id="PIT86256.1"/>
    </source>
</evidence>
<feature type="domain" description="Adenylosuccinate lyase PurB C-terminal" evidence="6">
    <location>
        <begin position="556"/>
        <end position="671"/>
    </location>
</feature>
<evidence type="ECO:0000259" key="6">
    <source>
        <dbReference type="Pfam" id="PF08328"/>
    </source>
</evidence>
<dbReference type="GO" id="GO:0004018">
    <property type="term" value="F:N6-(1,2-dicarboxyethyl)AMP AMP-lyase (fumarate-forming) activity"/>
    <property type="evidence" value="ECO:0007669"/>
    <property type="project" value="InterPro"/>
</dbReference>
<dbReference type="InterPro" id="IPR041492">
    <property type="entry name" value="HAD_2"/>
</dbReference>
<gene>
    <name evidence="7" type="ORF">COU33_04195</name>
</gene>
<dbReference type="PRINTS" id="PR00149">
    <property type="entry name" value="FUMRATELYASE"/>
</dbReference>
<name>A0A2M6W0D7_9BACT</name>
<dbReference type="Pfam" id="PF08328">
    <property type="entry name" value="ASL_C"/>
    <property type="match status" value="1"/>
</dbReference>
<dbReference type="InterPro" id="IPR000362">
    <property type="entry name" value="Fumarate_lyase_fam"/>
</dbReference>
<comment type="pathway">
    <text evidence="1">Purine metabolism; IMP biosynthesis via de novo pathway; 5-amino-1-(5-phospho-D-ribosyl)imidazole-4-carboxamide from 5-amino-1-(5-phospho-D-ribosyl)imidazole-4-carboxylate: step 2/2.</text>
</comment>
<dbReference type="Gene3D" id="1.20.200.10">
    <property type="entry name" value="Fumarase/aspartase (Central domain)"/>
    <property type="match status" value="1"/>
</dbReference>
<dbReference type="Gene3D" id="1.10.40.30">
    <property type="entry name" value="Fumarase/aspartase (C-terminal domain)"/>
    <property type="match status" value="1"/>
</dbReference>
<reference evidence="8" key="1">
    <citation type="submission" date="2017-09" db="EMBL/GenBank/DDBJ databases">
        <title>Depth-based differentiation of microbial function through sediment-hosted aquifers and enrichment of novel symbionts in the deep terrestrial subsurface.</title>
        <authorList>
            <person name="Probst A.J."/>
            <person name="Ladd B."/>
            <person name="Jarett J.K."/>
            <person name="Geller-Mcgrath D.E."/>
            <person name="Sieber C.M.K."/>
            <person name="Emerson J.B."/>
            <person name="Anantharaman K."/>
            <person name="Thomas B.C."/>
            <person name="Malmstrom R."/>
            <person name="Stieglmeier M."/>
            <person name="Klingl A."/>
            <person name="Woyke T."/>
            <person name="Ryan C.M."/>
            <person name="Banfield J.F."/>
        </authorList>
    </citation>
    <scope>NUCLEOTIDE SEQUENCE [LARGE SCALE GENOMIC DNA]</scope>
</reference>
<dbReference type="GO" id="GO:0006188">
    <property type="term" value="P:IMP biosynthetic process"/>
    <property type="evidence" value="ECO:0007669"/>
    <property type="project" value="InterPro"/>
</dbReference>
<comment type="caution">
    <text evidence="7">The sequence shown here is derived from an EMBL/GenBank/DDBJ whole genome shotgun (WGS) entry which is preliminary data.</text>
</comment>
<evidence type="ECO:0000256" key="1">
    <source>
        <dbReference type="ARBA" id="ARBA00004706"/>
    </source>
</evidence>
<feature type="domain" description="Fumarate lyase N-terminal" evidence="5">
    <location>
        <begin position="325"/>
        <end position="538"/>
    </location>
</feature>
<comment type="pathway">
    <text evidence="2">Purine metabolism; AMP biosynthesis via de novo pathway; AMP from IMP: step 2/2.</text>
</comment>
<dbReference type="InterPro" id="IPR020557">
    <property type="entry name" value="Fumarate_lyase_CS"/>
</dbReference>